<dbReference type="GO" id="GO:0006083">
    <property type="term" value="P:acetate metabolic process"/>
    <property type="evidence" value="ECO:0007669"/>
    <property type="project" value="TreeGrafter"/>
</dbReference>
<keyword evidence="7 9" id="KW-0067">ATP-binding</keyword>
<dbReference type="PIRSF" id="PIRSF000722">
    <property type="entry name" value="Acetate_prop_kin"/>
    <property type="match status" value="1"/>
</dbReference>
<keyword evidence="3 9" id="KW-0808">Transferase</keyword>
<keyword evidence="8 9" id="KW-0460">Magnesium</keyword>
<evidence type="ECO:0000256" key="5">
    <source>
        <dbReference type="ARBA" id="ARBA00022741"/>
    </source>
</evidence>
<evidence type="ECO:0000256" key="9">
    <source>
        <dbReference type="HAMAP-Rule" id="MF_00020"/>
    </source>
</evidence>
<feature type="binding site" evidence="9">
    <location>
        <begin position="326"/>
        <end position="330"/>
    </location>
    <ligand>
        <name>ATP</name>
        <dbReference type="ChEBI" id="CHEBI:30616"/>
    </ligand>
</feature>
<dbReference type="PROSITE" id="PS01076">
    <property type="entry name" value="ACETATE_KINASE_2"/>
    <property type="match status" value="1"/>
</dbReference>
<gene>
    <name evidence="9 12" type="primary">ackA</name>
    <name evidence="11" type="synonym">ack</name>
    <name evidence="11" type="ORF">Lmor_2725</name>
    <name evidence="12" type="ORF">NCTC12239_00821</name>
</gene>
<feature type="binding site" evidence="9">
    <location>
        <position position="357"/>
    </location>
    <ligand>
        <name>Mg(2+)</name>
        <dbReference type="ChEBI" id="CHEBI:18420"/>
    </ligand>
</feature>
<evidence type="ECO:0000256" key="7">
    <source>
        <dbReference type="ARBA" id="ARBA00022840"/>
    </source>
</evidence>
<evidence type="ECO:0000256" key="8">
    <source>
        <dbReference type="ARBA" id="ARBA00022842"/>
    </source>
</evidence>
<comment type="cofactor">
    <cofactor evidence="9">
        <name>Mg(2+)</name>
        <dbReference type="ChEBI" id="CHEBI:18420"/>
    </cofactor>
    <cofactor evidence="9">
        <name>Mn(2+)</name>
        <dbReference type="ChEBI" id="CHEBI:29035"/>
    </cofactor>
    <text evidence="9">Mg(2+). Can also accept Mn(2+).</text>
</comment>
<comment type="subunit">
    <text evidence="9">Homodimer.</text>
</comment>
<reference evidence="11 13" key="1">
    <citation type="submission" date="2015-11" db="EMBL/GenBank/DDBJ databases">
        <title>Genomic analysis of 38 Legionella species identifies large and diverse effector repertoires.</title>
        <authorList>
            <person name="Burstein D."/>
            <person name="Amaro F."/>
            <person name="Zusman T."/>
            <person name="Lifshitz Z."/>
            <person name="Cohen O."/>
            <person name="Gilbert J.A."/>
            <person name="Pupko T."/>
            <person name="Shuman H.A."/>
            <person name="Segal G."/>
        </authorList>
    </citation>
    <scope>NUCLEOTIDE SEQUENCE [LARGE SCALE GENOMIC DNA]</scope>
    <source>
        <strain evidence="11 13">ATCC 43877</strain>
    </source>
</reference>
<proteinExistence type="inferred from homology"/>
<evidence type="ECO:0000313" key="11">
    <source>
        <dbReference type="EMBL" id="KTD31228.1"/>
    </source>
</evidence>
<organism evidence="12 14">
    <name type="scientific">Legionella moravica</name>
    <dbReference type="NCBI Taxonomy" id="39962"/>
    <lineage>
        <taxon>Bacteria</taxon>
        <taxon>Pseudomonadati</taxon>
        <taxon>Pseudomonadota</taxon>
        <taxon>Gammaproteobacteria</taxon>
        <taxon>Legionellales</taxon>
        <taxon>Legionellaceae</taxon>
        <taxon>Legionella</taxon>
    </lineage>
</organism>
<dbReference type="OrthoDB" id="9802453at2"/>
<feature type="site" description="Transition state stabilizer" evidence="9">
    <location>
        <position position="239"/>
    </location>
</feature>
<keyword evidence="13" id="KW-1185">Reference proteome</keyword>
<dbReference type="InterPro" id="IPR023865">
    <property type="entry name" value="Aliphatic_acid_kinase_CS"/>
</dbReference>
<dbReference type="PANTHER" id="PTHR21060">
    <property type="entry name" value="ACETATE KINASE"/>
    <property type="match status" value="1"/>
</dbReference>
<dbReference type="HAMAP" id="MF_00020">
    <property type="entry name" value="Acetate_kinase"/>
    <property type="match status" value="1"/>
</dbReference>
<dbReference type="Proteomes" id="UP000054985">
    <property type="component" value="Unassembled WGS sequence"/>
</dbReference>
<dbReference type="EMBL" id="UGOG01000001">
    <property type="protein sequence ID" value="STX61903.1"/>
    <property type="molecule type" value="Genomic_DNA"/>
</dbReference>
<dbReference type="PROSITE" id="PS01075">
    <property type="entry name" value="ACETATE_KINASE_1"/>
    <property type="match status" value="1"/>
</dbReference>
<dbReference type="InterPro" id="IPR043129">
    <property type="entry name" value="ATPase_NBD"/>
</dbReference>
<dbReference type="Pfam" id="PF00871">
    <property type="entry name" value="Acetate_kinase"/>
    <property type="match status" value="1"/>
</dbReference>
<dbReference type="Proteomes" id="UP000254040">
    <property type="component" value="Unassembled WGS sequence"/>
</dbReference>
<dbReference type="NCBIfam" id="TIGR00016">
    <property type="entry name" value="ackA"/>
    <property type="match status" value="1"/>
</dbReference>
<evidence type="ECO:0000256" key="4">
    <source>
        <dbReference type="ARBA" id="ARBA00022723"/>
    </source>
</evidence>
<keyword evidence="5 9" id="KW-0547">Nucleotide-binding</keyword>
<dbReference type="EMBL" id="LNYN01000040">
    <property type="protein sequence ID" value="KTD31228.1"/>
    <property type="molecule type" value="Genomic_DNA"/>
</dbReference>
<name>A0A378JTC8_9GAMM</name>
<feature type="binding site" evidence="9">
    <location>
        <position position="91"/>
    </location>
    <ligand>
        <name>substrate</name>
    </ligand>
</feature>
<dbReference type="Gene3D" id="3.30.420.40">
    <property type="match status" value="2"/>
</dbReference>
<dbReference type="UniPathway" id="UPA00340">
    <property type="reaction ID" value="UER00458"/>
</dbReference>
<dbReference type="EC" id="2.7.2.1" evidence="9"/>
<comment type="pathway">
    <text evidence="9">Metabolic intermediate biosynthesis; acetyl-CoA biosynthesis; acetyl-CoA from acetate: step 1/2.</text>
</comment>
<evidence type="ECO:0000256" key="6">
    <source>
        <dbReference type="ARBA" id="ARBA00022777"/>
    </source>
</evidence>
<evidence type="ECO:0000256" key="10">
    <source>
        <dbReference type="RuleBase" id="RU003835"/>
    </source>
</evidence>
<evidence type="ECO:0000313" key="14">
    <source>
        <dbReference type="Proteomes" id="UP000254040"/>
    </source>
</evidence>
<dbReference type="RefSeq" id="WP_028383931.1">
    <property type="nucleotide sequence ID" value="NZ_CAAAJG010000023.1"/>
</dbReference>
<evidence type="ECO:0000256" key="3">
    <source>
        <dbReference type="ARBA" id="ARBA00022679"/>
    </source>
</evidence>
<reference evidence="12 14" key="2">
    <citation type="submission" date="2018-06" db="EMBL/GenBank/DDBJ databases">
        <authorList>
            <consortium name="Pathogen Informatics"/>
            <person name="Doyle S."/>
        </authorList>
    </citation>
    <scope>NUCLEOTIDE SEQUENCE [LARGE SCALE GENOMIC DNA]</scope>
    <source>
        <strain evidence="12 14">NCTC12239</strain>
    </source>
</reference>
<comment type="similarity">
    <text evidence="1 9 10">Belongs to the acetokinase family.</text>
</comment>
<evidence type="ECO:0000256" key="1">
    <source>
        <dbReference type="ARBA" id="ARBA00008748"/>
    </source>
</evidence>
<feature type="binding site" evidence="9">
    <location>
        <begin position="206"/>
        <end position="210"/>
    </location>
    <ligand>
        <name>ATP</name>
        <dbReference type="ChEBI" id="CHEBI:30616"/>
    </ligand>
</feature>
<accession>A0A378JTC8</accession>
<dbReference type="PANTHER" id="PTHR21060:SF21">
    <property type="entry name" value="ACETATE KINASE"/>
    <property type="match status" value="1"/>
</dbReference>
<dbReference type="InterPro" id="IPR004372">
    <property type="entry name" value="Ac/propionate_kinase"/>
</dbReference>
<comment type="caution">
    <text evidence="9">Lacks conserved residue(s) required for the propagation of feature annotation.</text>
</comment>
<feature type="active site" description="Proton donor/acceptor" evidence="9">
    <location>
        <position position="148"/>
    </location>
</feature>
<dbReference type="GO" id="GO:0008776">
    <property type="term" value="F:acetate kinase activity"/>
    <property type="evidence" value="ECO:0007669"/>
    <property type="project" value="UniProtKB-UniRule"/>
</dbReference>
<feature type="binding site" evidence="9">
    <location>
        <position position="10"/>
    </location>
    <ligand>
        <name>Mg(2+)</name>
        <dbReference type="ChEBI" id="CHEBI:18420"/>
    </ligand>
</feature>
<keyword evidence="6 9" id="KW-0418">Kinase</keyword>
<comment type="catalytic activity">
    <reaction evidence="9">
        <text>acetate + ATP = acetyl phosphate + ADP</text>
        <dbReference type="Rhea" id="RHEA:11352"/>
        <dbReference type="ChEBI" id="CHEBI:22191"/>
        <dbReference type="ChEBI" id="CHEBI:30089"/>
        <dbReference type="ChEBI" id="CHEBI:30616"/>
        <dbReference type="ChEBI" id="CHEBI:456216"/>
        <dbReference type="EC" id="2.7.2.1"/>
    </reaction>
</comment>
<keyword evidence="4 9" id="KW-0479">Metal-binding</keyword>
<feature type="binding site" evidence="9">
    <location>
        <position position="17"/>
    </location>
    <ligand>
        <name>ATP</name>
        <dbReference type="ChEBI" id="CHEBI:30616"/>
    </ligand>
</feature>
<dbReference type="InterPro" id="IPR000890">
    <property type="entry name" value="Aliphatic_acid_kin_short-chain"/>
</dbReference>
<comment type="function">
    <text evidence="9">Catalyzes the formation of acetyl phosphate from acetate and ATP. Can also catalyze the reverse reaction.</text>
</comment>
<keyword evidence="2 9" id="KW-0963">Cytoplasm</keyword>
<feature type="site" description="Transition state stabilizer" evidence="9">
    <location>
        <position position="179"/>
    </location>
</feature>
<evidence type="ECO:0000256" key="2">
    <source>
        <dbReference type="ARBA" id="ARBA00022490"/>
    </source>
</evidence>
<dbReference type="SUPFAM" id="SSF53067">
    <property type="entry name" value="Actin-like ATPase domain"/>
    <property type="match status" value="2"/>
</dbReference>
<dbReference type="GO" id="GO:0005829">
    <property type="term" value="C:cytosol"/>
    <property type="evidence" value="ECO:0007669"/>
    <property type="project" value="TreeGrafter"/>
</dbReference>
<sequence length="372" mass="40864">MTDSVLLILNSGSSSVKFQVFTNTPELISLAHGKISDLGTEPKFSAYNETRSEQKTDQSLTIDFNHVQSIQKILDWINHQNSWSVRAVAHRVVHGGVQFPKSVLVTEAVLSQLKKLNPLAPLHQPHNLAAIEIIQRMHPQLPQFACFDTAFHAGHSPLFSVYALPESLQEQGIRRYGFHGLSYEWIAHTLKEKHPGLSHGRIITAHLGNGASLCAMHHGISIDTTMGLTALDGLPMGTRCGSLDPGAITYMIRELGLSPSEVDQILYNDSGLLGLSGLTNNVKELQESHNEKAQFALDYFCLKAAQFMGMMAISLGGVDGIVFTGGIGENSEIIRTNILARLKVLRPFSVLIIPANEEKMMAMHALELLRTM</sequence>
<dbReference type="PRINTS" id="PR00471">
    <property type="entry name" value="ACETATEKNASE"/>
</dbReference>
<dbReference type="STRING" id="39962.Lmor_2725"/>
<evidence type="ECO:0000313" key="12">
    <source>
        <dbReference type="EMBL" id="STX61903.1"/>
    </source>
</evidence>
<dbReference type="AlphaFoldDB" id="A0A378JTC8"/>
<dbReference type="GO" id="GO:0006085">
    <property type="term" value="P:acetyl-CoA biosynthetic process"/>
    <property type="evidence" value="ECO:0007669"/>
    <property type="project" value="UniProtKB-UniRule"/>
</dbReference>
<dbReference type="GO" id="GO:0005524">
    <property type="term" value="F:ATP binding"/>
    <property type="evidence" value="ECO:0007669"/>
    <property type="project" value="UniProtKB-KW"/>
</dbReference>
<evidence type="ECO:0000313" key="13">
    <source>
        <dbReference type="Proteomes" id="UP000054985"/>
    </source>
</evidence>
<comment type="subcellular location">
    <subcellularLocation>
        <location evidence="9">Cytoplasm</location>
    </subcellularLocation>
</comment>
<dbReference type="GO" id="GO:0000287">
    <property type="term" value="F:magnesium ion binding"/>
    <property type="evidence" value="ECO:0007669"/>
    <property type="project" value="UniProtKB-UniRule"/>
</dbReference>
<protein>
    <recommendedName>
        <fullName evidence="9">Acetate kinase</fullName>
        <ecNumber evidence="9">2.7.2.1</ecNumber>
    </recommendedName>
    <alternativeName>
        <fullName evidence="9">Acetokinase</fullName>
    </alternativeName>
</protein>